<proteinExistence type="predicted"/>
<evidence type="ECO:0000256" key="5">
    <source>
        <dbReference type="ARBA" id="ARBA00023136"/>
    </source>
</evidence>
<evidence type="ECO:0000259" key="8">
    <source>
        <dbReference type="Pfam" id="PF03176"/>
    </source>
</evidence>
<feature type="chain" id="PRO_5022190268" evidence="7">
    <location>
        <begin position="28"/>
        <end position="809"/>
    </location>
</feature>
<dbReference type="Pfam" id="PF03176">
    <property type="entry name" value="MMPL"/>
    <property type="match status" value="1"/>
</dbReference>
<dbReference type="GO" id="GO:0005886">
    <property type="term" value="C:plasma membrane"/>
    <property type="evidence" value="ECO:0007669"/>
    <property type="project" value="UniProtKB-SubCell"/>
</dbReference>
<dbReference type="InterPro" id="IPR004869">
    <property type="entry name" value="MMPL_dom"/>
</dbReference>
<feature type="signal peptide" evidence="7">
    <location>
        <begin position="1"/>
        <end position="27"/>
    </location>
</feature>
<feature type="transmembrane region" description="Helical" evidence="6">
    <location>
        <begin position="225"/>
        <end position="246"/>
    </location>
</feature>
<evidence type="ECO:0000313" key="10">
    <source>
        <dbReference type="Proteomes" id="UP000318017"/>
    </source>
</evidence>
<dbReference type="PANTHER" id="PTHR33406:SF12">
    <property type="entry name" value="BLR2997 PROTEIN"/>
    <property type="match status" value="1"/>
</dbReference>
<sequence precursor="true">MAECFSNRTRLRVFATFVLLAPLIVYAADLAVKSNSNNVMDWLPESFQETQDLKWFGEHFGTDAMLMLSWEGCTLDDPRARALAEALRRPFIDATDEEIQLFSRVSSGGEIEEQLRGPPLELSAGAARKRLEGWLLEPGGPTTCLVATLADQGWSSRHLLRQHVEDCAGQIPGLAGVKIHQAGSVLDSVEIDRASNDQLLPLALVSFGCCFLLMWWLLGSLKLAGMVFVCALFCQQLSLAMVYVSGTRMDSVLLMIPMLIFVLSISSGVHIANYYRESVHEAGAPGATLRAMEDALVPFWLAAATTAMGLLSLLVSQLAPVQKFGRFSSMAVLLASVVLFSLLPALFEQFSPRIRSSTGNRNRRGPDSGRSSIWPAFLGGVSHAKYLILLVSLGITAHAATGVETLRAGLQIRDMFAPDARIRQDYAWLEEKIGPLVPIELVVRIPKDPAGEVEQPLLERLQLVSQVQRACRSTVGIDAVVSAINFCPSLNGITGQGTANLVRRAVFNKRSEEAMEGLRTSGMLADTPSEQLWRVSGRAYASQENDYAAILEQLRRNVQPLITEVTQAGFPGLSILYCGGVPLVQKAQDQMIRDLGNSFLTAFLLIAVVMASLMVWMSRADWWGQSIRIGLLTVVRNFGAGLLAMVPNVIPCILVLGTMGLLGLRIEIGSMMTASVALGIAVDDTLHFLTWFRRGLQSAKVRKGPAARHHAVLLALQKCGGAMTQTSIICGVGLLAYAMSDFVPIARFSWVMSAMLASALLADLIVLPALLLSPLGALFEPVQEEPLRLALVSPKVDETCLENSPPSKS</sequence>
<feature type="transmembrane region" description="Helical" evidence="6">
    <location>
        <begin position="327"/>
        <end position="347"/>
    </location>
</feature>
<dbReference type="InterPro" id="IPR050545">
    <property type="entry name" value="Mycobact_MmpL"/>
</dbReference>
<dbReference type="RefSeq" id="WP_145074603.1">
    <property type="nucleotide sequence ID" value="NZ_CP036298.1"/>
</dbReference>
<reference evidence="9 10" key="1">
    <citation type="submission" date="2019-02" db="EMBL/GenBank/DDBJ databases">
        <title>Deep-cultivation of Planctomycetes and their phenomic and genomic characterization uncovers novel biology.</title>
        <authorList>
            <person name="Wiegand S."/>
            <person name="Jogler M."/>
            <person name="Boedeker C."/>
            <person name="Pinto D."/>
            <person name="Vollmers J."/>
            <person name="Rivas-Marin E."/>
            <person name="Kohn T."/>
            <person name="Peeters S.H."/>
            <person name="Heuer A."/>
            <person name="Rast P."/>
            <person name="Oberbeckmann S."/>
            <person name="Bunk B."/>
            <person name="Jeske O."/>
            <person name="Meyerdierks A."/>
            <person name="Storesund J.E."/>
            <person name="Kallscheuer N."/>
            <person name="Luecker S."/>
            <person name="Lage O.M."/>
            <person name="Pohl T."/>
            <person name="Merkel B.J."/>
            <person name="Hornburger P."/>
            <person name="Mueller R.-W."/>
            <person name="Bruemmer F."/>
            <person name="Labrenz M."/>
            <person name="Spormann A.M."/>
            <person name="Op den Camp H."/>
            <person name="Overmann J."/>
            <person name="Amann R."/>
            <person name="Jetten M.S.M."/>
            <person name="Mascher T."/>
            <person name="Medema M.H."/>
            <person name="Devos D.P."/>
            <person name="Kaster A.-K."/>
            <person name="Ovreas L."/>
            <person name="Rohde M."/>
            <person name="Galperin M.Y."/>
            <person name="Jogler C."/>
        </authorList>
    </citation>
    <scope>NUCLEOTIDE SEQUENCE [LARGE SCALE GENOMIC DNA]</scope>
    <source>
        <strain evidence="9 10">Q31a</strain>
    </source>
</reference>
<evidence type="ECO:0000256" key="7">
    <source>
        <dbReference type="SAM" id="SignalP"/>
    </source>
</evidence>
<dbReference type="SUPFAM" id="SSF82866">
    <property type="entry name" value="Multidrug efflux transporter AcrB transmembrane domain"/>
    <property type="match status" value="2"/>
</dbReference>
<dbReference type="Proteomes" id="UP000318017">
    <property type="component" value="Chromosome"/>
</dbReference>
<feature type="transmembrane region" description="Helical" evidence="6">
    <location>
        <begin position="638"/>
        <end position="662"/>
    </location>
</feature>
<keyword evidence="3 6" id="KW-0812">Transmembrane</keyword>
<feature type="transmembrane region" description="Helical" evidence="6">
    <location>
        <begin position="599"/>
        <end position="618"/>
    </location>
</feature>
<accession>A0A518G284</accession>
<feature type="transmembrane region" description="Helical" evidence="6">
    <location>
        <begin position="199"/>
        <end position="218"/>
    </location>
</feature>
<evidence type="ECO:0000256" key="4">
    <source>
        <dbReference type="ARBA" id="ARBA00022989"/>
    </source>
</evidence>
<keyword evidence="10" id="KW-1185">Reference proteome</keyword>
<evidence type="ECO:0000313" key="9">
    <source>
        <dbReference type="EMBL" id="QDV22694.1"/>
    </source>
</evidence>
<feature type="domain" description="Membrane transport protein MMPL" evidence="8">
    <location>
        <begin position="151"/>
        <end position="358"/>
    </location>
</feature>
<feature type="transmembrane region" description="Helical" evidence="6">
    <location>
        <begin position="296"/>
        <end position="315"/>
    </location>
</feature>
<keyword evidence="7" id="KW-0732">Signal</keyword>
<name>A0A518G284_9BACT</name>
<dbReference type="AlphaFoldDB" id="A0A518G284"/>
<dbReference type="PANTHER" id="PTHR33406">
    <property type="entry name" value="MEMBRANE PROTEIN MJ1562-RELATED"/>
    <property type="match status" value="1"/>
</dbReference>
<feature type="transmembrane region" description="Helical" evidence="6">
    <location>
        <begin position="252"/>
        <end position="275"/>
    </location>
</feature>
<protein>
    <submittedName>
        <fullName evidence="9">MMPL family protein</fullName>
    </submittedName>
</protein>
<keyword evidence="2" id="KW-1003">Cell membrane</keyword>
<evidence type="ECO:0000256" key="1">
    <source>
        <dbReference type="ARBA" id="ARBA00004651"/>
    </source>
</evidence>
<feature type="transmembrane region" description="Helical" evidence="6">
    <location>
        <begin position="750"/>
        <end position="771"/>
    </location>
</feature>
<evidence type="ECO:0000256" key="6">
    <source>
        <dbReference type="SAM" id="Phobius"/>
    </source>
</evidence>
<dbReference type="Gene3D" id="1.20.1640.10">
    <property type="entry name" value="Multidrug efflux transporter AcrB transmembrane domain"/>
    <property type="match status" value="2"/>
</dbReference>
<organism evidence="9 10">
    <name type="scientific">Aureliella helgolandensis</name>
    <dbReference type="NCBI Taxonomy" id="2527968"/>
    <lineage>
        <taxon>Bacteria</taxon>
        <taxon>Pseudomonadati</taxon>
        <taxon>Planctomycetota</taxon>
        <taxon>Planctomycetia</taxon>
        <taxon>Pirellulales</taxon>
        <taxon>Pirellulaceae</taxon>
        <taxon>Aureliella</taxon>
    </lineage>
</organism>
<dbReference type="EMBL" id="CP036298">
    <property type="protein sequence ID" value="QDV22694.1"/>
    <property type="molecule type" value="Genomic_DNA"/>
</dbReference>
<keyword evidence="4 6" id="KW-1133">Transmembrane helix</keyword>
<comment type="subcellular location">
    <subcellularLocation>
        <location evidence="1">Cell membrane</location>
        <topology evidence="1">Multi-pass membrane protein</topology>
    </subcellularLocation>
</comment>
<evidence type="ECO:0000256" key="2">
    <source>
        <dbReference type="ARBA" id="ARBA00022475"/>
    </source>
</evidence>
<gene>
    <name evidence="9" type="ORF">Q31a_09800</name>
</gene>
<evidence type="ECO:0000256" key="3">
    <source>
        <dbReference type="ARBA" id="ARBA00022692"/>
    </source>
</evidence>
<dbReference type="KEGG" id="ahel:Q31a_09800"/>
<keyword evidence="5 6" id="KW-0472">Membrane</keyword>
<dbReference type="OrthoDB" id="2112773at2"/>